<reference evidence="1 2" key="1">
    <citation type="journal article" date="2018" name="Sci. Rep.">
        <title>Comparative genomics provides insights into the lifestyle and reveals functional heterogeneity of dark septate endophytic fungi.</title>
        <authorList>
            <person name="Knapp D.G."/>
            <person name="Nemeth J.B."/>
            <person name="Barry K."/>
            <person name="Hainaut M."/>
            <person name="Henrissat B."/>
            <person name="Johnson J."/>
            <person name="Kuo A."/>
            <person name="Lim J.H.P."/>
            <person name="Lipzen A."/>
            <person name="Nolan M."/>
            <person name="Ohm R.A."/>
            <person name="Tamas L."/>
            <person name="Grigoriev I.V."/>
            <person name="Spatafora J.W."/>
            <person name="Nagy L.G."/>
            <person name="Kovacs G.M."/>
        </authorList>
    </citation>
    <scope>NUCLEOTIDE SEQUENCE [LARGE SCALE GENOMIC DNA]</scope>
    <source>
        <strain evidence="1 2">DSE2036</strain>
    </source>
</reference>
<accession>A0A2V1E3T3</accession>
<sequence length="250" mass="28405">MPPKISIVRHAEGFHNQTRDYTIPDPLLTPKGKQQCADLSAVFPHHATADLVVASPLRRTVQTASYSFGPTLKRDEVPFLLMPVLQEVSDSGADTGTDASLLEKAYEEMFEGEDLKFDPKKIDRSQVTDGWNCNTGYYEYEFEKLSARAHDFRKWAFQRPESHIIVVTHGAIAHFLTEDRDSENPMIHTTYRNCEVRDFVFTAESTAEKADLVETKECKERRRGQPKKVEEYVVKEVEGSLHGEEVKVAA</sequence>
<dbReference type="EMBL" id="KZ805316">
    <property type="protein sequence ID" value="PVI05121.1"/>
    <property type="molecule type" value="Genomic_DNA"/>
</dbReference>
<dbReference type="AlphaFoldDB" id="A0A2V1E3T3"/>
<dbReference type="InterPro" id="IPR050275">
    <property type="entry name" value="PGM_Phosphatase"/>
</dbReference>
<dbReference type="GO" id="GO:0005737">
    <property type="term" value="C:cytoplasm"/>
    <property type="evidence" value="ECO:0007669"/>
    <property type="project" value="TreeGrafter"/>
</dbReference>
<proteinExistence type="predicted"/>
<dbReference type="Proteomes" id="UP000244855">
    <property type="component" value="Unassembled WGS sequence"/>
</dbReference>
<dbReference type="OrthoDB" id="496981at2759"/>
<dbReference type="CDD" id="cd07067">
    <property type="entry name" value="HP_PGM_like"/>
    <property type="match status" value="1"/>
</dbReference>
<dbReference type="InterPro" id="IPR013078">
    <property type="entry name" value="His_Pase_superF_clade-1"/>
</dbReference>
<name>A0A2V1E3T3_9PLEO</name>
<dbReference type="PANTHER" id="PTHR48100:SF54">
    <property type="entry name" value="PHOSPHATASE SPAC5H10.03-RELATED"/>
    <property type="match status" value="1"/>
</dbReference>
<dbReference type="GO" id="GO:0016791">
    <property type="term" value="F:phosphatase activity"/>
    <property type="evidence" value="ECO:0007669"/>
    <property type="project" value="TreeGrafter"/>
</dbReference>
<organism evidence="1 2">
    <name type="scientific">Periconia macrospinosa</name>
    <dbReference type="NCBI Taxonomy" id="97972"/>
    <lineage>
        <taxon>Eukaryota</taxon>
        <taxon>Fungi</taxon>
        <taxon>Dikarya</taxon>
        <taxon>Ascomycota</taxon>
        <taxon>Pezizomycotina</taxon>
        <taxon>Dothideomycetes</taxon>
        <taxon>Pleosporomycetidae</taxon>
        <taxon>Pleosporales</taxon>
        <taxon>Massarineae</taxon>
        <taxon>Periconiaceae</taxon>
        <taxon>Periconia</taxon>
    </lineage>
</organism>
<dbReference type="PANTHER" id="PTHR48100">
    <property type="entry name" value="BROAD-SPECIFICITY PHOSPHATASE YOR283W-RELATED"/>
    <property type="match status" value="1"/>
</dbReference>
<gene>
    <name evidence="1" type="ORF">DM02DRAFT_127197</name>
</gene>
<dbReference type="SMART" id="SM00855">
    <property type="entry name" value="PGAM"/>
    <property type="match status" value="1"/>
</dbReference>
<evidence type="ECO:0000313" key="1">
    <source>
        <dbReference type="EMBL" id="PVI05121.1"/>
    </source>
</evidence>
<dbReference type="SUPFAM" id="SSF53254">
    <property type="entry name" value="Phosphoglycerate mutase-like"/>
    <property type="match status" value="1"/>
</dbReference>
<dbReference type="Pfam" id="PF00300">
    <property type="entry name" value="His_Phos_1"/>
    <property type="match status" value="1"/>
</dbReference>
<dbReference type="Gene3D" id="3.40.50.1240">
    <property type="entry name" value="Phosphoglycerate mutase-like"/>
    <property type="match status" value="1"/>
</dbReference>
<keyword evidence="2" id="KW-1185">Reference proteome</keyword>
<evidence type="ECO:0000313" key="2">
    <source>
        <dbReference type="Proteomes" id="UP000244855"/>
    </source>
</evidence>
<dbReference type="InterPro" id="IPR029033">
    <property type="entry name" value="His_PPase_superfam"/>
</dbReference>
<protein>
    <submittedName>
        <fullName evidence="1">Phosphoglycerate mutase-like protein</fullName>
    </submittedName>
</protein>